<dbReference type="GO" id="GO:0004527">
    <property type="term" value="F:exonuclease activity"/>
    <property type="evidence" value="ECO:0007669"/>
    <property type="project" value="UniProtKB-KW"/>
</dbReference>
<keyword evidence="3" id="KW-0269">Exonuclease</keyword>
<comment type="caution">
    <text evidence="3">The sequence shown here is derived from an EMBL/GenBank/DDBJ whole genome shotgun (WGS) entry which is preliminary data.</text>
</comment>
<dbReference type="AlphaFoldDB" id="A0A6I4W7B0"/>
<name>A0A6I4W7B0_9ACTN</name>
<keyword evidence="3" id="KW-0255">Endonuclease</keyword>
<dbReference type="SUPFAM" id="SSF56219">
    <property type="entry name" value="DNase I-like"/>
    <property type="match status" value="1"/>
</dbReference>
<dbReference type="EMBL" id="WUTW01000002">
    <property type="protein sequence ID" value="MXQ65351.1"/>
    <property type="molecule type" value="Genomic_DNA"/>
</dbReference>
<dbReference type="RefSeq" id="WP_161103455.1">
    <property type="nucleotide sequence ID" value="NZ_JBHLYI010000010.1"/>
</dbReference>
<keyword evidence="1" id="KW-0732">Signal</keyword>
<feature type="chain" id="PRO_5039629559" evidence="1">
    <location>
        <begin position="22"/>
        <end position="296"/>
    </location>
</feature>
<accession>A0A6I4W7B0</accession>
<evidence type="ECO:0000313" key="4">
    <source>
        <dbReference type="Proteomes" id="UP000431901"/>
    </source>
</evidence>
<sequence>MRGPRALIPLLAVCGAGAVVAFAGAGASIEKGDAPALADGAQQAPKAATITAMTWNVCGDAVPGCPLGGRPAELVRAVGHEARANTVGGRHVKADVLLLQEVCSAQVAALGAAPVFHGWSWQFSPDAKDATCANGQGRPGVAIGSRVALGDVRRLRLPAPRGHERTAVCATAPAWGTRLCSARFSATGEDPRGEWRRRQAARLAEAAGPGRVVFGGDLTDVPAGRALDGLYRDYAECDQGPNARDGAATLQNWSGAAVSKTDYLFTNRTAATSCGVARTPNRASDHRALTAVIRFS</sequence>
<evidence type="ECO:0000259" key="2">
    <source>
        <dbReference type="Pfam" id="PF03372"/>
    </source>
</evidence>
<dbReference type="Gene3D" id="3.60.10.10">
    <property type="entry name" value="Endonuclease/exonuclease/phosphatase"/>
    <property type="match status" value="1"/>
</dbReference>
<keyword evidence="3" id="KW-0378">Hydrolase</keyword>
<feature type="signal peptide" evidence="1">
    <location>
        <begin position="1"/>
        <end position="21"/>
    </location>
</feature>
<gene>
    <name evidence="3" type="ORF">GQ466_15040</name>
</gene>
<evidence type="ECO:0000313" key="3">
    <source>
        <dbReference type="EMBL" id="MXQ65351.1"/>
    </source>
</evidence>
<keyword evidence="4" id="KW-1185">Reference proteome</keyword>
<proteinExistence type="predicted"/>
<dbReference type="Pfam" id="PF03372">
    <property type="entry name" value="Exo_endo_phos"/>
    <property type="match status" value="1"/>
</dbReference>
<organism evidence="3 4">
    <name type="scientific">Actinomadura rayongensis</name>
    <dbReference type="NCBI Taxonomy" id="1429076"/>
    <lineage>
        <taxon>Bacteria</taxon>
        <taxon>Bacillati</taxon>
        <taxon>Actinomycetota</taxon>
        <taxon>Actinomycetes</taxon>
        <taxon>Streptosporangiales</taxon>
        <taxon>Thermomonosporaceae</taxon>
        <taxon>Actinomadura</taxon>
    </lineage>
</organism>
<dbReference type="OrthoDB" id="3515699at2"/>
<keyword evidence="3" id="KW-0540">Nuclease</keyword>
<protein>
    <submittedName>
        <fullName evidence="3">Endonuclease/exonuclease/phosphatase family protein</fullName>
    </submittedName>
</protein>
<dbReference type="InterPro" id="IPR036691">
    <property type="entry name" value="Endo/exonu/phosph_ase_sf"/>
</dbReference>
<dbReference type="GO" id="GO:0004519">
    <property type="term" value="F:endonuclease activity"/>
    <property type="evidence" value="ECO:0007669"/>
    <property type="project" value="UniProtKB-KW"/>
</dbReference>
<feature type="domain" description="Endonuclease/exonuclease/phosphatase" evidence="2">
    <location>
        <begin position="53"/>
        <end position="286"/>
    </location>
</feature>
<dbReference type="InterPro" id="IPR005135">
    <property type="entry name" value="Endo/exonuclease/phosphatase"/>
</dbReference>
<dbReference type="Proteomes" id="UP000431901">
    <property type="component" value="Unassembled WGS sequence"/>
</dbReference>
<evidence type="ECO:0000256" key="1">
    <source>
        <dbReference type="SAM" id="SignalP"/>
    </source>
</evidence>
<reference evidence="3 4" key="1">
    <citation type="submission" date="2019-12" db="EMBL/GenBank/DDBJ databases">
        <title>Nocardia macrotermitis sp. nov. and Nocardia aurantia sp. nov., isolated from the gut of the fungus growing-termite Macrotermes natalensis.</title>
        <authorList>
            <person name="Christine B."/>
            <person name="Rene B."/>
        </authorList>
    </citation>
    <scope>NUCLEOTIDE SEQUENCE [LARGE SCALE GENOMIC DNA]</scope>
    <source>
        <strain evidence="3 4">DSM 102126</strain>
    </source>
</reference>